<evidence type="ECO:0000256" key="2">
    <source>
        <dbReference type="ARBA" id="ARBA00010157"/>
    </source>
</evidence>
<dbReference type="GO" id="GO:0005886">
    <property type="term" value="C:plasma membrane"/>
    <property type="evidence" value="ECO:0007669"/>
    <property type="project" value="UniProtKB-SubCell"/>
</dbReference>
<feature type="compositionally biased region" description="Pro residues" evidence="7">
    <location>
        <begin position="972"/>
        <end position="989"/>
    </location>
</feature>
<organism evidence="10 11">
    <name type="scientific">Tsukamurella pulmonis</name>
    <dbReference type="NCBI Taxonomy" id="47312"/>
    <lineage>
        <taxon>Bacteria</taxon>
        <taxon>Bacillati</taxon>
        <taxon>Actinomycetota</taxon>
        <taxon>Actinomycetes</taxon>
        <taxon>Mycobacteriales</taxon>
        <taxon>Tsukamurellaceae</taxon>
        <taxon>Tsukamurella</taxon>
    </lineage>
</organism>
<reference evidence="11" key="1">
    <citation type="submission" date="2016-10" db="EMBL/GenBank/DDBJ databases">
        <authorList>
            <person name="Varghese N."/>
            <person name="Submissions S."/>
        </authorList>
    </citation>
    <scope>NUCLEOTIDE SEQUENCE [LARGE SCALE GENOMIC DNA]</scope>
    <source>
        <strain evidence="11">DSM 44142</strain>
    </source>
</reference>
<feature type="transmembrane region" description="Helical" evidence="8">
    <location>
        <begin position="347"/>
        <end position="369"/>
    </location>
</feature>
<protein>
    <submittedName>
        <fullName evidence="10">Putative drug exporter of the RND superfamily</fullName>
    </submittedName>
</protein>
<feature type="transmembrane region" description="Helical" evidence="8">
    <location>
        <begin position="224"/>
        <end position="257"/>
    </location>
</feature>
<feature type="transmembrane region" description="Helical" evidence="8">
    <location>
        <begin position="12"/>
        <end position="33"/>
    </location>
</feature>
<dbReference type="OrthoDB" id="7051771at2"/>
<accession>A0A1H1HNT2</accession>
<dbReference type="SUPFAM" id="SSF82866">
    <property type="entry name" value="Multidrug efflux transporter AcrB transmembrane domain"/>
    <property type="match status" value="2"/>
</dbReference>
<feature type="transmembrane region" description="Helical" evidence="8">
    <location>
        <begin position="432"/>
        <end position="452"/>
    </location>
</feature>
<feature type="domain" description="Membrane transport protein MMPL" evidence="9">
    <location>
        <begin position="459"/>
        <end position="783"/>
    </location>
</feature>
<feature type="transmembrane region" description="Helical" evidence="8">
    <location>
        <begin position="676"/>
        <end position="699"/>
    </location>
</feature>
<keyword evidence="11" id="KW-1185">Reference proteome</keyword>
<feature type="transmembrane region" description="Helical" evidence="8">
    <location>
        <begin position="318"/>
        <end position="335"/>
    </location>
</feature>
<evidence type="ECO:0000256" key="6">
    <source>
        <dbReference type="ARBA" id="ARBA00023136"/>
    </source>
</evidence>
<proteinExistence type="inferred from homology"/>
<dbReference type="PANTHER" id="PTHR33406:SF11">
    <property type="entry name" value="MEMBRANE PROTEIN SCO6666-RELATED"/>
    <property type="match status" value="1"/>
</dbReference>
<feature type="compositionally biased region" description="Pro residues" evidence="7">
    <location>
        <begin position="924"/>
        <end position="933"/>
    </location>
</feature>
<gene>
    <name evidence="10" type="ORF">SAMN04489765_4428</name>
</gene>
<feature type="compositionally biased region" description="Low complexity" evidence="7">
    <location>
        <begin position="898"/>
        <end position="923"/>
    </location>
</feature>
<evidence type="ECO:0000313" key="11">
    <source>
        <dbReference type="Proteomes" id="UP000183053"/>
    </source>
</evidence>
<evidence type="ECO:0000256" key="1">
    <source>
        <dbReference type="ARBA" id="ARBA00004651"/>
    </source>
</evidence>
<sequence>MFAAIGRFTYAFRYTIIAVLFVSIALTGVWGFLGLGAKTSLNGLYDEASDSVAAAEVTDKANGREMQPDILVLIKPADGKKVSDPDVMKAVAQTREDVLAKFATGDDPKLSPVNEKEPQESSLSYTMFAPGAPQANEQLYEKFTRTDADGGTWGFFTLPMKSADDTQRGKDWVEIQKPLNEILQSEANKPVFEAKVGGLIPVTSEVTEGVQKDQKKAEIIALPLVAIVLFFVYGGIVAAVLPMIIGVLTIGAAMAVASVMADFTDVNLFVGPIISLIGLGIAHDYGLFMVSRFREELDEGYDTPTAVRRTVMTAGRTIIMSSLLIVGALACLYISPLGLLTSMATGALLGVFISAILSLTLLPAMLGALGPRVFSLSFHWFLTVFDRWKLPLIGGVIHWAAVKTGGAKTKANIEAGMWGKVTDAVMKRPKTAIVSVVTLLLAICIPIVGLQFGGISQTYLPPTNETRQTQDKFQELFPDNTGQPVKIVFTNANDEQIKQVLDEANKLPGFTRANPSDPDSPKFSAATAAVDTAKGTSDKLEVRGQQVAVRTSNGSMQDPNDTEAVGEAVKALRAIKMDGADPSKGVGFLVGGMPVLQYDSIDSMLSLLPLLLLLLVVVTTLMMFLAFGSLTLPIKAVLMSLLSLGSTLGFLTWMFVDGHGGDIFNFTGGPMMAPVLVLVIAVVFGLSTDYEVFVISRMIEERAGGATTNQAIRAGTANTGRIITAAAILLACVAAAFATSDLVMLKYVSFGLMFALLIDATVVRMVLVPAVMKLLGDDSWWAPVWMRKIQEAIGLGETSLPAETRDGRPLSSVKAATAGPGKAAPQLVGAGAPVPARQAATPEDGRLHPPSNLPDVRPARPTPVGPGPRRPGPPPGFSGRLELPPRPTGPGQRPPQDPRSYQQQVPGRGPQQGQAPGPGQQRRPGPPPGPQGPGRPQGPGAPRPSGPIGPGGPSGPSGPMPRQQRPGGPQGPRQPYPPRPQGPGGPQGPRPGQGPTGEGARPHQQRPPHED</sequence>
<evidence type="ECO:0000259" key="9">
    <source>
        <dbReference type="Pfam" id="PF03176"/>
    </source>
</evidence>
<feature type="transmembrane region" description="Helical" evidence="8">
    <location>
        <begin position="269"/>
        <end position="288"/>
    </location>
</feature>
<evidence type="ECO:0000256" key="5">
    <source>
        <dbReference type="ARBA" id="ARBA00022989"/>
    </source>
</evidence>
<dbReference type="STRING" id="47312.SAMN04489765_4428"/>
<dbReference type="PANTHER" id="PTHR33406">
    <property type="entry name" value="MEMBRANE PROTEIN MJ1562-RELATED"/>
    <property type="match status" value="1"/>
</dbReference>
<keyword evidence="5 8" id="KW-1133">Transmembrane helix</keyword>
<dbReference type="InterPro" id="IPR004869">
    <property type="entry name" value="MMPL_dom"/>
</dbReference>
<evidence type="ECO:0000256" key="7">
    <source>
        <dbReference type="SAM" id="MobiDB-lite"/>
    </source>
</evidence>
<dbReference type="EMBL" id="FNLF01000002">
    <property type="protein sequence ID" value="SDR27195.1"/>
    <property type="molecule type" value="Genomic_DNA"/>
</dbReference>
<dbReference type="Pfam" id="PF03176">
    <property type="entry name" value="MMPL"/>
    <property type="match status" value="2"/>
</dbReference>
<evidence type="ECO:0000256" key="8">
    <source>
        <dbReference type="SAM" id="Phobius"/>
    </source>
</evidence>
<feature type="transmembrane region" description="Helical" evidence="8">
    <location>
        <begin position="637"/>
        <end position="656"/>
    </location>
</feature>
<dbReference type="RefSeq" id="WP_068564008.1">
    <property type="nucleotide sequence ID" value="NZ_AP025457.1"/>
</dbReference>
<feature type="compositionally biased region" description="Low complexity" evidence="7">
    <location>
        <begin position="814"/>
        <end position="825"/>
    </location>
</feature>
<evidence type="ECO:0000256" key="4">
    <source>
        <dbReference type="ARBA" id="ARBA00022692"/>
    </source>
</evidence>
<feature type="transmembrane region" description="Helical" evidence="8">
    <location>
        <begin position="604"/>
        <end position="625"/>
    </location>
</feature>
<dbReference type="Gene3D" id="1.20.1640.10">
    <property type="entry name" value="Multidrug efflux transporter AcrB transmembrane domain"/>
    <property type="match status" value="2"/>
</dbReference>
<dbReference type="InterPro" id="IPR050545">
    <property type="entry name" value="Mycobact_MmpL"/>
</dbReference>
<dbReference type="Proteomes" id="UP000183053">
    <property type="component" value="Unassembled WGS sequence"/>
</dbReference>
<evidence type="ECO:0000256" key="3">
    <source>
        <dbReference type="ARBA" id="ARBA00022475"/>
    </source>
</evidence>
<keyword evidence="4 8" id="KW-0812">Transmembrane</keyword>
<feature type="transmembrane region" description="Helical" evidence="8">
    <location>
        <begin position="720"/>
        <end position="738"/>
    </location>
</feature>
<keyword evidence="3" id="KW-1003">Cell membrane</keyword>
<feature type="domain" description="Membrane transport protein MMPL" evidence="9">
    <location>
        <begin position="181"/>
        <end position="373"/>
    </location>
</feature>
<feature type="compositionally biased region" description="Low complexity" evidence="7">
    <location>
        <begin position="960"/>
        <end position="971"/>
    </location>
</feature>
<name>A0A1H1HNT2_9ACTN</name>
<keyword evidence="6 8" id="KW-0472">Membrane</keyword>
<feature type="region of interest" description="Disordered" evidence="7">
    <location>
        <begin position="800"/>
        <end position="1011"/>
    </location>
</feature>
<feature type="compositionally biased region" description="Pro residues" evidence="7">
    <location>
        <begin position="884"/>
        <end position="897"/>
    </location>
</feature>
<comment type="similarity">
    <text evidence="2">Belongs to the resistance-nodulation-cell division (RND) (TC 2.A.6) family. MmpL subfamily.</text>
</comment>
<comment type="subcellular location">
    <subcellularLocation>
        <location evidence="1">Cell membrane</location>
        <topology evidence="1">Multi-pass membrane protein</topology>
    </subcellularLocation>
</comment>
<evidence type="ECO:0000313" key="10">
    <source>
        <dbReference type="EMBL" id="SDR27195.1"/>
    </source>
</evidence>
<dbReference type="AlphaFoldDB" id="A0A1H1HNT2"/>
<feature type="compositionally biased region" description="Pro residues" evidence="7">
    <location>
        <begin position="860"/>
        <end position="876"/>
    </location>
</feature>